<evidence type="ECO:0000256" key="1">
    <source>
        <dbReference type="SAM" id="SignalP"/>
    </source>
</evidence>
<dbReference type="InterPro" id="IPR050490">
    <property type="entry name" value="Bact_solute-bd_prot1"/>
</dbReference>
<dbReference type="PANTHER" id="PTHR43649:SF12">
    <property type="entry name" value="DIACETYLCHITOBIOSE BINDING PROTEIN DASA"/>
    <property type="match status" value="1"/>
</dbReference>
<gene>
    <name evidence="2" type="ORF">L0M14_22855</name>
</gene>
<feature type="signal peptide" evidence="1">
    <location>
        <begin position="1"/>
        <end position="24"/>
    </location>
</feature>
<dbReference type="PANTHER" id="PTHR43649">
    <property type="entry name" value="ARABINOSE-BINDING PROTEIN-RELATED"/>
    <property type="match status" value="1"/>
</dbReference>
<dbReference type="EMBL" id="CP090978">
    <property type="protein sequence ID" value="UJF32487.1"/>
    <property type="molecule type" value="Genomic_DNA"/>
</dbReference>
<sequence length="565" mass="63524">MKNRKQFVVLNSLVLMLAAGSVLAGCSKSPAEPASSAAATQGAAATDAATNKVEPFNVSVYIGDAGFQQPAPDNKIYKLMKDKLGVTFQFDFLAGDSNQKAGVMIAGGDYPDIMTANTKFTDAGAYIPLEDLIEKNAPNLKKHYEAVWNQMKDPKDGHIYILPNYGVYTGELHATYYSGPAFWIQKAVLKEAGYPKIKTLDEYFALIKNYKEKHPEIDGKPTIGFDILNYDWRNWGLLNPPQHLMGHPNDGGVVVENNVASIFADKDPAKQYYKKLNEINNQGLLDKESFVQNFDQYMAKISSGSVLGMFDQHWSFQAAEDALTTQDKNDRTYVGLPLMFNASDKDYYRDLPPLNLNNGFGISVNAKDPVRILKMLDALMSEEWQKTLTWGIQGEDYQVNDKGMFSRTEQQRKNATDATWKLSNTAEAFYKFAPKWEGSFPDGNATAPNDQPDEYYAGQKAIDKELLDAYGYKTYIDFFSKPPANPVYYPAWSITLEDGSPAKIANTKLNELGTKYLPKAILSTPDQFDNVWNEYTGQIKKVDVKAYEDRINEQIQWRIKNWSTK</sequence>
<evidence type="ECO:0000313" key="2">
    <source>
        <dbReference type="EMBL" id="UJF32487.1"/>
    </source>
</evidence>
<dbReference type="SUPFAM" id="SSF53850">
    <property type="entry name" value="Periplasmic binding protein-like II"/>
    <property type="match status" value="1"/>
</dbReference>
<dbReference type="PROSITE" id="PS51257">
    <property type="entry name" value="PROKAR_LIPOPROTEIN"/>
    <property type="match status" value="1"/>
</dbReference>
<evidence type="ECO:0000313" key="3">
    <source>
        <dbReference type="Proteomes" id="UP001649230"/>
    </source>
</evidence>
<name>A0ABY3SHR3_9BACL</name>
<dbReference type="Gene3D" id="3.40.190.10">
    <property type="entry name" value="Periplasmic binding protein-like II"/>
    <property type="match status" value="2"/>
</dbReference>
<proteinExistence type="predicted"/>
<organism evidence="2 3">
    <name type="scientific">Paenibacillus hexagrammi</name>
    <dbReference type="NCBI Taxonomy" id="2908839"/>
    <lineage>
        <taxon>Bacteria</taxon>
        <taxon>Bacillati</taxon>
        <taxon>Bacillota</taxon>
        <taxon>Bacilli</taxon>
        <taxon>Bacillales</taxon>
        <taxon>Paenibacillaceae</taxon>
        <taxon>Paenibacillus</taxon>
    </lineage>
</organism>
<protein>
    <submittedName>
        <fullName evidence="2">ABC transporter substrate-binding protein</fullName>
    </submittedName>
</protein>
<dbReference type="Proteomes" id="UP001649230">
    <property type="component" value="Chromosome"/>
</dbReference>
<dbReference type="RefSeq" id="WP_235118837.1">
    <property type="nucleotide sequence ID" value="NZ_CP090978.1"/>
</dbReference>
<dbReference type="CDD" id="cd13582">
    <property type="entry name" value="PBP2_AlgQ_like_3"/>
    <property type="match status" value="1"/>
</dbReference>
<keyword evidence="1" id="KW-0732">Signal</keyword>
<feature type="chain" id="PRO_5046210430" evidence="1">
    <location>
        <begin position="25"/>
        <end position="565"/>
    </location>
</feature>
<accession>A0ABY3SHR3</accession>
<reference evidence="2 3" key="1">
    <citation type="journal article" date="2024" name="Int. J. Syst. Evol. Microbiol.">
        <title>Paenibacillus hexagrammi sp. nov., a novel bacterium isolated from the gut content of Hexagrammos agrammus.</title>
        <authorList>
            <person name="Jung H.K."/>
            <person name="Kim D.G."/>
            <person name="Zin H."/>
            <person name="Park J."/>
            <person name="Jung H."/>
            <person name="Kim Y.O."/>
            <person name="Kong H.J."/>
            <person name="Kim J.W."/>
            <person name="Kim Y.S."/>
        </authorList>
    </citation>
    <scope>NUCLEOTIDE SEQUENCE [LARGE SCALE GENOMIC DNA]</scope>
    <source>
        <strain evidence="2 3">YPD9-1</strain>
    </source>
</reference>
<keyword evidence="3" id="KW-1185">Reference proteome</keyword>